<protein>
    <submittedName>
        <fullName evidence="3">Rhodanese domain-containing protein</fullName>
    </submittedName>
</protein>
<dbReference type="InterPro" id="IPR001763">
    <property type="entry name" value="Rhodanese-like_dom"/>
</dbReference>
<gene>
    <name evidence="3" type="ORF">HKI87_02g15060</name>
</gene>
<dbReference type="PROSITE" id="PS50206">
    <property type="entry name" value="RHODANESE_3"/>
    <property type="match status" value="1"/>
</dbReference>
<accession>A0AAX4P1C1</accession>
<sequence>MVSMTVPRAAAAALPSRRCQGSLFSATSRRNPAGSSSRRSNPRCQAMKNWEVMQPDLYKMLESGDFVTSPPEEVLDMVEDGKAVLVDVRLEEDYEQVHAINAKSVPLFQRIQTVSVENAIKSVFYALNGVKGTEENPNFVSGVEEVFRGLGQGQRLYFMCDAGGTCEAVPGFIYGKQSRSLQAVYKAVDEANVPADMVGHVAGGLRGWAGAGNLGLTGEDVDSWKKKAGAVPF</sequence>
<dbReference type="InterPro" id="IPR036873">
    <property type="entry name" value="Rhodanese-like_dom_sf"/>
</dbReference>
<feature type="region of interest" description="Disordered" evidence="1">
    <location>
        <begin position="23"/>
        <end position="42"/>
    </location>
</feature>
<reference evidence="3 4" key="1">
    <citation type="submission" date="2024-03" db="EMBL/GenBank/DDBJ databases">
        <title>Complete genome sequence of the green alga Chloropicon roscoffensis RCC1871.</title>
        <authorList>
            <person name="Lemieux C."/>
            <person name="Pombert J.-F."/>
            <person name="Otis C."/>
            <person name="Turmel M."/>
        </authorList>
    </citation>
    <scope>NUCLEOTIDE SEQUENCE [LARGE SCALE GENOMIC DNA]</scope>
    <source>
        <strain evidence="3 4">RCC1871</strain>
    </source>
</reference>
<evidence type="ECO:0000313" key="3">
    <source>
        <dbReference type="EMBL" id="WZN59978.1"/>
    </source>
</evidence>
<dbReference type="GO" id="GO:0009507">
    <property type="term" value="C:chloroplast"/>
    <property type="evidence" value="ECO:0007669"/>
    <property type="project" value="TreeGrafter"/>
</dbReference>
<proteinExistence type="predicted"/>
<dbReference type="CDD" id="cd00158">
    <property type="entry name" value="RHOD"/>
    <property type="match status" value="1"/>
</dbReference>
<feature type="domain" description="Rhodanese" evidence="2">
    <location>
        <begin position="79"/>
        <end position="217"/>
    </location>
</feature>
<evidence type="ECO:0000256" key="1">
    <source>
        <dbReference type="SAM" id="MobiDB-lite"/>
    </source>
</evidence>
<dbReference type="Pfam" id="PF00581">
    <property type="entry name" value="Rhodanese"/>
    <property type="match status" value="1"/>
</dbReference>
<dbReference type="EMBL" id="CP151502">
    <property type="protein sequence ID" value="WZN59978.1"/>
    <property type="molecule type" value="Genomic_DNA"/>
</dbReference>
<dbReference type="Gene3D" id="3.40.250.10">
    <property type="entry name" value="Rhodanese-like domain"/>
    <property type="match status" value="1"/>
</dbReference>
<dbReference type="Proteomes" id="UP001472866">
    <property type="component" value="Chromosome 02"/>
</dbReference>
<keyword evidence="4" id="KW-1185">Reference proteome</keyword>
<evidence type="ECO:0000259" key="2">
    <source>
        <dbReference type="PROSITE" id="PS50206"/>
    </source>
</evidence>
<name>A0AAX4P1C1_9CHLO</name>
<organism evidence="3 4">
    <name type="scientific">Chloropicon roscoffensis</name>
    <dbReference type="NCBI Taxonomy" id="1461544"/>
    <lineage>
        <taxon>Eukaryota</taxon>
        <taxon>Viridiplantae</taxon>
        <taxon>Chlorophyta</taxon>
        <taxon>Chloropicophyceae</taxon>
        <taxon>Chloropicales</taxon>
        <taxon>Chloropicaceae</taxon>
        <taxon>Chloropicon</taxon>
    </lineage>
</organism>
<dbReference type="PANTHER" id="PTHR44920">
    <property type="entry name" value="RHODANESE-LIKE DOMAIN-CONTAINING PROTEIN 14, CHLOROPLASTIC-RELATED"/>
    <property type="match status" value="1"/>
</dbReference>
<dbReference type="AlphaFoldDB" id="A0AAX4P1C1"/>
<dbReference type="InterPro" id="IPR043186">
    <property type="entry name" value="Str14"/>
</dbReference>
<dbReference type="PANTHER" id="PTHR44920:SF2">
    <property type="entry name" value="RHODANESE DOMAIN-CONTAINING PROTEIN"/>
    <property type="match status" value="1"/>
</dbReference>
<dbReference type="SMART" id="SM00450">
    <property type="entry name" value="RHOD"/>
    <property type="match status" value="1"/>
</dbReference>
<evidence type="ECO:0000313" key="4">
    <source>
        <dbReference type="Proteomes" id="UP001472866"/>
    </source>
</evidence>
<dbReference type="SUPFAM" id="SSF52821">
    <property type="entry name" value="Rhodanese/Cell cycle control phosphatase"/>
    <property type="match status" value="1"/>
</dbReference>